<keyword evidence="3" id="KW-0456">Lyase</keyword>
<name>A0AA36GMM3_CYLNA</name>
<evidence type="ECO:0000313" key="4">
    <source>
        <dbReference type="EMBL" id="CAJ0594882.1"/>
    </source>
</evidence>
<dbReference type="CDD" id="cd06558">
    <property type="entry name" value="crotonase-like"/>
    <property type="match status" value="1"/>
</dbReference>
<sequence length="204" mass="22542">MAGEPRKSLATRWRTCPVAQAKPPARTRAAQTVTFRLEHPYQNSSTQFAQLSISLRELDNDDSVGAIVLTGSQKAFAAGADTKEMVDREFAQTFRGRFLEEWTALSETSKPVIAAGAGGTQRWARVAGKTMAMEVCLTGNRVSAQEAKECGLVSKEAVNTAYETTLKEGLRYERRLFHTTFATNDRKEGMSAFAEKRAPKWTSK</sequence>
<evidence type="ECO:0000256" key="3">
    <source>
        <dbReference type="ARBA" id="ARBA00023239"/>
    </source>
</evidence>
<gene>
    <name evidence="4" type="ORF">CYNAS_LOCUS6865</name>
    <name evidence="5" type="ORF">CYNAS_LOCUS6877</name>
</gene>
<accession>A0AA36GMM3</accession>
<dbReference type="FunFam" id="1.10.12.10:FF:000001">
    <property type="entry name" value="Probable enoyl-CoA hydratase, mitochondrial"/>
    <property type="match status" value="1"/>
</dbReference>
<dbReference type="GO" id="GO:0005739">
    <property type="term" value="C:mitochondrion"/>
    <property type="evidence" value="ECO:0007669"/>
    <property type="project" value="TreeGrafter"/>
</dbReference>
<dbReference type="Proteomes" id="UP001176961">
    <property type="component" value="Unassembled WGS sequence"/>
</dbReference>
<evidence type="ECO:0000313" key="6">
    <source>
        <dbReference type="Proteomes" id="UP001176961"/>
    </source>
</evidence>
<dbReference type="Gene3D" id="1.10.12.10">
    <property type="entry name" value="Lyase 2-enoyl-coa Hydratase, Chain A, domain 2"/>
    <property type="match status" value="1"/>
</dbReference>
<protein>
    <recommendedName>
        <fullName evidence="2">enoyl-CoA hydratase</fullName>
        <ecNumber evidence="2">4.2.1.17</ecNumber>
    </recommendedName>
</protein>
<dbReference type="GO" id="GO:0004300">
    <property type="term" value="F:enoyl-CoA hydratase activity"/>
    <property type="evidence" value="ECO:0007669"/>
    <property type="project" value="UniProtKB-EC"/>
</dbReference>
<dbReference type="Pfam" id="PF00378">
    <property type="entry name" value="ECH_1"/>
    <property type="match status" value="2"/>
</dbReference>
<keyword evidence="6" id="KW-1185">Reference proteome</keyword>
<reference evidence="5" key="1">
    <citation type="submission" date="2023-07" db="EMBL/GenBank/DDBJ databases">
        <authorList>
            <consortium name="CYATHOMIX"/>
        </authorList>
    </citation>
    <scope>NUCLEOTIDE SEQUENCE</scope>
    <source>
        <strain evidence="5">N/A</strain>
    </source>
</reference>
<dbReference type="InterPro" id="IPR029045">
    <property type="entry name" value="ClpP/crotonase-like_dom_sf"/>
</dbReference>
<dbReference type="EC" id="4.2.1.17" evidence="2"/>
<dbReference type="PANTHER" id="PTHR11941:SF54">
    <property type="entry name" value="ENOYL-COA HYDRATASE, MITOCHONDRIAL"/>
    <property type="match status" value="1"/>
</dbReference>
<dbReference type="GO" id="GO:0006635">
    <property type="term" value="P:fatty acid beta-oxidation"/>
    <property type="evidence" value="ECO:0007669"/>
    <property type="project" value="TreeGrafter"/>
</dbReference>
<comment type="caution">
    <text evidence="5">The sequence shown here is derived from an EMBL/GenBank/DDBJ whole genome shotgun (WGS) entry which is preliminary data.</text>
</comment>
<dbReference type="InterPro" id="IPR001753">
    <property type="entry name" value="Enoyl-CoA_hydra/iso"/>
</dbReference>
<comment type="similarity">
    <text evidence="1">Belongs to the enoyl-CoA hydratase/isomerase family.</text>
</comment>
<evidence type="ECO:0000256" key="2">
    <source>
        <dbReference type="ARBA" id="ARBA00012076"/>
    </source>
</evidence>
<dbReference type="EMBL" id="CATQJL010000112">
    <property type="protein sequence ID" value="CAJ0594882.1"/>
    <property type="molecule type" value="Genomic_DNA"/>
</dbReference>
<proteinExistence type="inferred from homology"/>
<dbReference type="SUPFAM" id="SSF52096">
    <property type="entry name" value="ClpP/crotonase"/>
    <property type="match status" value="1"/>
</dbReference>
<dbReference type="PANTHER" id="PTHR11941">
    <property type="entry name" value="ENOYL-COA HYDRATASE-RELATED"/>
    <property type="match status" value="1"/>
</dbReference>
<dbReference type="InterPro" id="IPR014748">
    <property type="entry name" value="Enoyl-CoA_hydra_C"/>
</dbReference>
<dbReference type="AlphaFoldDB" id="A0AA36GMM3"/>
<dbReference type="EMBL" id="CATQJL010000112">
    <property type="protein sequence ID" value="CAJ0594894.1"/>
    <property type="molecule type" value="Genomic_DNA"/>
</dbReference>
<dbReference type="Gene3D" id="3.90.226.10">
    <property type="entry name" value="2-enoyl-CoA Hydratase, Chain A, domain 1"/>
    <property type="match status" value="2"/>
</dbReference>
<evidence type="ECO:0000313" key="5">
    <source>
        <dbReference type="EMBL" id="CAJ0594894.1"/>
    </source>
</evidence>
<organism evidence="5 6">
    <name type="scientific">Cylicocyclus nassatus</name>
    <name type="common">Nematode worm</name>
    <dbReference type="NCBI Taxonomy" id="53992"/>
    <lineage>
        <taxon>Eukaryota</taxon>
        <taxon>Metazoa</taxon>
        <taxon>Ecdysozoa</taxon>
        <taxon>Nematoda</taxon>
        <taxon>Chromadorea</taxon>
        <taxon>Rhabditida</taxon>
        <taxon>Rhabditina</taxon>
        <taxon>Rhabditomorpha</taxon>
        <taxon>Strongyloidea</taxon>
        <taxon>Strongylidae</taxon>
        <taxon>Cylicocyclus</taxon>
    </lineage>
</organism>
<evidence type="ECO:0000256" key="1">
    <source>
        <dbReference type="ARBA" id="ARBA00005254"/>
    </source>
</evidence>